<name>A0A2S5CNR1_9GAMM</name>
<dbReference type="EMBL" id="PGFZ01000003">
    <property type="protein sequence ID" value="POZ52455.1"/>
    <property type="molecule type" value="Genomic_DNA"/>
</dbReference>
<evidence type="ECO:0000256" key="1">
    <source>
        <dbReference type="SAM" id="SignalP"/>
    </source>
</evidence>
<gene>
    <name evidence="2" type="ORF">AADEFJLK_01937</name>
</gene>
<proteinExistence type="predicted"/>
<comment type="caution">
    <text evidence="2">The sequence shown here is derived from an EMBL/GenBank/DDBJ whole genome shotgun (WGS) entry which is preliminary data.</text>
</comment>
<protein>
    <submittedName>
        <fullName evidence="2">Uncharacterized protein</fullName>
    </submittedName>
</protein>
<organism evidence="2 3">
    <name type="scientific">Methylovulum psychrotolerans</name>
    <dbReference type="NCBI Taxonomy" id="1704499"/>
    <lineage>
        <taxon>Bacteria</taxon>
        <taxon>Pseudomonadati</taxon>
        <taxon>Pseudomonadota</taxon>
        <taxon>Gammaproteobacteria</taxon>
        <taxon>Methylococcales</taxon>
        <taxon>Methylococcaceae</taxon>
        <taxon>Methylovulum</taxon>
    </lineage>
</organism>
<reference evidence="2 3" key="1">
    <citation type="submission" date="2017-11" db="EMBL/GenBank/DDBJ databases">
        <title>Draft Genome Sequence of Methylobacter psychrotolerans Sph1T, an Obligate Methanotroph from Low-Temperature Environments.</title>
        <authorList>
            <person name="Oshkin I.Y."/>
            <person name="Miroshnikov K."/>
            <person name="Belova S.E."/>
            <person name="Korzhenkov A."/>
            <person name="Toshchakov S.V."/>
            <person name="Dedysh S.N."/>
        </authorList>
    </citation>
    <scope>NUCLEOTIDE SEQUENCE [LARGE SCALE GENOMIC DNA]</scope>
    <source>
        <strain evidence="2 3">Sph1</strain>
    </source>
</reference>
<evidence type="ECO:0000313" key="3">
    <source>
        <dbReference type="Proteomes" id="UP000237423"/>
    </source>
</evidence>
<dbReference type="RefSeq" id="WP_103974094.1">
    <property type="nucleotide sequence ID" value="NZ_PGFZ01000003.1"/>
</dbReference>
<sequence>MLKHLLLIGLLFSGTCAAKDITYSTYENGAAEYSVAIPDGILYGQGESGNHMGQVFKSEDMDAVLFTYGEGNIDDKGIDALFFDALHPDDKAERVFVYQAKGDDWFVVTGFYKQEVFYQKTLVKKDSLLKTIYFTYPKAKKALYDKITSHIAKSFKNWYE</sequence>
<evidence type="ECO:0000313" key="2">
    <source>
        <dbReference type="EMBL" id="POZ52455.1"/>
    </source>
</evidence>
<accession>A0A2S5CNR1</accession>
<dbReference type="Proteomes" id="UP000237423">
    <property type="component" value="Unassembled WGS sequence"/>
</dbReference>
<dbReference type="AlphaFoldDB" id="A0A2S5CNR1"/>
<feature type="chain" id="PRO_5015701772" evidence="1">
    <location>
        <begin position="19"/>
        <end position="160"/>
    </location>
</feature>
<feature type="signal peptide" evidence="1">
    <location>
        <begin position="1"/>
        <end position="18"/>
    </location>
</feature>
<keyword evidence="1" id="KW-0732">Signal</keyword>